<comment type="caution">
    <text evidence="2">The sequence shown here is derived from an EMBL/GenBank/DDBJ whole genome shotgun (WGS) entry which is preliminary data.</text>
</comment>
<name>A0A1Y2CBN6_9FUNG</name>
<reference evidence="2 3" key="1">
    <citation type="submission" date="2016-07" db="EMBL/GenBank/DDBJ databases">
        <title>Pervasive Adenine N6-methylation of Active Genes in Fungi.</title>
        <authorList>
            <consortium name="DOE Joint Genome Institute"/>
            <person name="Mondo S.J."/>
            <person name="Dannebaum R.O."/>
            <person name="Kuo R.C."/>
            <person name="Labutti K."/>
            <person name="Haridas S."/>
            <person name="Kuo A."/>
            <person name="Salamov A."/>
            <person name="Ahrendt S.R."/>
            <person name="Lipzen A."/>
            <person name="Sullivan W."/>
            <person name="Andreopoulos W.B."/>
            <person name="Clum A."/>
            <person name="Lindquist E."/>
            <person name="Daum C."/>
            <person name="Ramamoorthy G.K."/>
            <person name="Gryganskyi A."/>
            <person name="Culley D."/>
            <person name="Magnuson J.K."/>
            <person name="James T.Y."/>
            <person name="O'Malley M.A."/>
            <person name="Stajich J.E."/>
            <person name="Spatafora J.W."/>
            <person name="Visel A."/>
            <person name="Grigoriev I.V."/>
        </authorList>
    </citation>
    <scope>NUCLEOTIDE SEQUENCE [LARGE SCALE GENOMIC DNA]</scope>
    <source>
        <strain evidence="2 3">JEL800</strain>
    </source>
</reference>
<dbReference type="EMBL" id="MCGO01000022">
    <property type="protein sequence ID" value="ORY44346.1"/>
    <property type="molecule type" value="Genomic_DNA"/>
</dbReference>
<dbReference type="AlphaFoldDB" id="A0A1Y2CBN6"/>
<gene>
    <name evidence="2" type="ORF">BCR33DRAFT_219496</name>
</gene>
<dbReference type="OrthoDB" id="10438028at2759"/>
<dbReference type="Proteomes" id="UP000193642">
    <property type="component" value="Unassembled WGS sequence"/>
</dbReference>
<proteinExistence type="predicted"/>
<organism evidence="2 3">
    <name type="scientific">Rhizoclosmatium globosum</name>
    <dbReference type="NCBI Taxonomy" id="329046"/>
    <lineage>
        <taxon>Eukaryota</taxon>
        <taxon>Fungi</taxon>
        <taxon>Fungi incertae sedis</taxon>
        <taxon>Chytridiomycota</taxon>
        <taxon>Chytridiomycota incertae sedis</taxon>
        <taxon>Chytridiomycetes</taxon>
        <taxon>Chytridiales</taxon>
        <taxon>Chytriomycetaceae</taxon>
        <taxon>Rhizoclosmatium</taxon>
    </lineage>
</organism>
<sequence>MTDASTVLTHLHRRYIYYYGYGFYGGLGFVPTQQVVYMDPGQGESLPMYSPQPNLNGYGAPTGQQQPKQPMPVYSPPPQAPGGERLGTYATPTYTPSTASQPQTTANQYAPPSQPPPASHNANAFPVIESQGQRQGGNASHEAAVAAQDPLYKY</sequence>
<feature type="region of interest" description="Disordered" evidence="1">
    <location>
        <begin position="47"/>
        <end position="154"/>
    </location>
</feature>
<keyword evidence="3" id="KW-1185">Reference proteome</keyword>
<accession>A0A1Y2CBN6</accession>
<feature type="compositionally biased region" description="Pro residues" evidence="1">
    <location>
        <begin position="69"/>
        <end position="80"/>
    </location>
</feature>
<protein>
    <submittedName>
        <fullName evidence="2">Uncharacterized protein</fullName>
    </submittedName>
</protein>
<evidence type="ECO:0000256" key="1">
    <source>
        <dbReference type="SAM" id="MobiDB-lite"/>
    </source>
</evidence>
<evidence type="ECO:0000313" key="3">
    <source>
        <dbReference type="Proteomes" id="UP000193642"/>
    </source>
</evidence>
<feature type="compositionally biased region" description="Low complexity" evidence="1">
    <location>
        <begin position="88"/>
        <end position="111"/>
    </location>
</feature>
<evidence type="ECO:0000313" key="2">
    <source>
        <dbReference type="EMBL" id="ORY44346.1"/>
    </source>
</evidence>